<feature type="transmembrane region" description="Helical" evidence="4">
    <location>
        <begin position="148"/>
        <end position="170"/>
    </location>
</feature>
<feature type="region of interest" description="Disordered" evidence="3">
    <location>
        <begin position="194"/>
        <end position="215"/>
    </location>
</feature>
<dbReference type="PROSITE" id="PS50111">
    <property type="entry name" value="CHEMOTAXIS_TRANSDUC_2"/>
    <property type="match status" value="1"/>
</dbReference>
<feature type="transmembrane region" description="Helical" evidence="4">
    <location>
        <begin position="47"/>
        <end position="65"/>
    </location>
</feature>
<dbReference type="PANTHER" id="PTHR32089">
    <property type="entry name" value="METHYL-ACCEPTING CHEMOTAXIS PROTEIN MCPB"/>
    <property type="match status" value="1"/>
</dbReference>
<accession>A0A1Y5FI26</accession>
<evidence type="ECO:0000256" key="4">
    <source>
        <dbReference type="SAM" id="Phobius"/>
    </source>
</evidence>
<dbReference type="Gene3D" id="1.10.287.950">
    <property type="entry name" value="Methyl-accepting chemotaxis protein"/>
    <property type="match status" value="1"/>
</dbReference>
<feature type="transmembrane region" description="Helical" evidence="4">
    <location>
        <begin position="72"/>
        <end position="93"/>
    </location>
</feature>
<dbReference type="SUPFAM" id="SSF58104">
    <property type="entry name" value="Methyl-accepting chemotaxis protein (MCP) signaling domain"/>
    <property type="match status" value="1"/>
</dbReference>
<gene>
    <name evidence="6" type="ORF">A9Q84_00370</name>
</gene>
<proteinExistence type="predicted"/>
<name>A0A1Y5FI26_9BACT</name>
<comment type="caution">
    <text evidence="6">The sequence shown here is derived from an EMBL/GenBank/DDBJ whole genome shotgun (WGS) entry which is preliminary data.</text>
</comment>
<reference evidence="7" key="1">
    <citation type="journal article" date="2017" name="Proc. Natl. Acad. Sci. U.S.A.">
        <title>Simulation of Deepwater Horizon oil plume reveals substrate specialization within a complex community of hydrocarbon-degraders.</title>
        <authorList>
            <person name="Hu P."/>
            <person name="Dubinsky E.A."/>
            <person name="Probst A.J."/>
            <person name="Wang J."/>
            <person name="Sieber C.M.K."/>
            <person name="Tom L.M."/>
            <person name="Gardinali P."/>
            <person name="Banfield J.F."/>
            <person name="Atlas R.M."/>
            <person name="Andersen G.L."/>
        </authorList>
    </citation>
    <scope>NUCLEOTIDE SEQUENCE [LARGE SCALE GENOMIC DNA]</scope>
</reference>
<evidence type="ECO:0000256" key="3">
    <source>
        <dbReference type="SAM" id="MobiDB-lite"/>
    </source>
</evidence>
<evidence type="ECO:0000256" key="1">
    <source>
        <dbReference type="ARBA" id="ARBA00023224"/>
    </source>
</evidence>
<keyword evidence="1 2" id="KW-0807">Transducer</keyword>
<keyword evidence="4" id="KW-1133">Transmembrane helix</keyword>
<dbReference type="InterPro" id="IPR004089">
    <property type="entry name" value="MCPsignal_dom"/>
</dbReference>
<protein>
    <recommendedName>
        <fullName evidence="5">Methyl-accepting transducer domain-containing protein</fullName>
    </recommendedName>
</protein>
<evidence type="ECO:0000259" key="5">
    <source>
        <dbReference type="PROSITE" id="PS50111"/>
    </source>
</evidence>
<dbReference type="PANTHER" id="PTHR32089:SF112">
    <property type="entry name" value="LYSOZYME-LIKE PROTEIN-RELATED"/>
    <property type="match status" value="1"/>
</dbReference>
<dbReference type="Pfam" id="PF00015">
    <property type="entry name" value="MCPsignal"/>
    <property type="match status" value="1"/>
</dbReference>
<keyword evidence="4" id="KW-0812">Transmembrane</keyword>
<dbReference type="GO" id="GO:0016020">
    <property type="term" value="C:membrane"/>
    <property type="evidence" value="ECO:0007669"/>
    <property type="project" value="InterPro"/>
</dbReference>
<feature type="transmembrane region" description="Helical" evidence="4">
    <location>
        <begin position="99"/>
        <end position="127"/>
    </location>
</feature>
<evidence type="ECO:0000256" key="2">
    <source>
        <dbReference type="PROSITE-ProRule" id="PRU00284"/>
    </source>
</evidence>
<dbReference type="Proteomes" id="UP000196531">
    <property type="component" value="Unassembled WGS sequence"/>
</dbReference>
<feature type="domain" description="Methyl-accepting transducer" evidence="5">
    <location>
        <begin position="189"/>
        <end position="440"/>
    </location>
</feature>
<dbReference type="EMBL" id="MAAO01000002">
    <property type="protein sequence ID" value="OUR99507.1"/>
    <property type="molecule type" value="Genomic_DNA"/>
</dbReference>
<organism evidence="6 7">
    <name type="scientific">Halobacteriovorax marinus</name>
    <dbReference type="NCBI Taxonomy" id="97084"/>
    <lineage>
        <taxon>Bacteria</taxon>
        <taxon>Pseudomonadati</taxon>
        <taxon>Bdellovibrionota</taxon>
        <taxon>Bacteriovoracia</taxon>
        <taxon>Bacteriovoracales</taxon>
        <taxon>Halobacteriovoraceae</taxon>
        <taxon>Halobacteriovorax</taxon>
    </lineage>
</organism>
<dbReference type="AlphaFoldDB" id="A0A1Y5FI26"/>
<evidence type="ECO:0000313" key="6">
    <source>
        <dbReference type="EMBL" id="OUR99507.1"/>
    </source>
</evidence>
<feature type="transmembrane region" description="Helical" evidence="4">
    <location>
        <begin position="21"/>
        <end position="41"/>
    </location>
</feature>
<evidence type="ECO:0000313" key="7">
    <source>
        <dbReference type="Proteomes" id="UP000196531"/>
    </source>
</evidence>
<dbReference type="GO" id="GO:0007165">
    <property type="term" value="P:signal transduction"/>
    <property type="evidence" value="ECO:0007669"/>
    <property type="project" value="UniProtKB-KW"/>
</dbReference>
<keyword evidence="4" id="KW-0472">Membrane</keyword>
<dbReference type="SMART" id="SM00283">
    <property type="entry name" value="MA"/>
    <property type="match status" value="1"/>
</dbReference>
<sequence>MSEYMKFNFDNKFRNDHNEKTSRFLNIVFFCHLPLALFMSWFYKTSYSVNLGITIAVCVSSVLACEHLKKSPLLYVVYGINAMALSAMVIYAGRGLPEFHFHFFVSMSFLIAFAHTLPIVTAVITISSHHIGTYYFLPGVGFPIDYSFALYAVHFIAAVFQAVPCLIISFKASRIVDNQGELLDDLKEVVKQNEQTSSTLDSSMKELSDNTNSQSSALTQTCSGIVEIENMMLKNQDNVKSTNEGTEKAVKLLDKTKDKISTMRETMELLSNDNVSVVNDLNAGAEDLMGMVALMDEVASKSKVINDIVFQTKLLSFNASVEAARAGEMGKGFSVVAEEVGNLASSSGKAAVEINDLVDSVSLKINEISKSLQEKIKVLGEKSGVGISDGLRLAQEGSDFIIETASHFDKIKNASKEIDRASAEQLLGITNINESIQVISDTMSSMTTLAGNTIHLSEEVSASSLNLIELLAKIEEVDKKSD</sequence>